<evidence type="ECO:0000313" key="3">
    <source>
        <dbReference type="Proteomes" id="UP000599074"/>
    </source>
</evidence>
<organism evidence="2 3">
    <name type="scientific">Planosporangium mesophilum</name>
    <dbReference type="NCBI Taxonomy" id="689768"/>
    <lineage>
        <taxon>Bacteria</taxon>
        <taxon>Bacillati</taxon>
        <taxon>Actinomycetota</taxon>
        <taxon>Actinomycetes</taxon>
        <taxon>Micromonosporales</taxon>
        <taxon>Micromonosporaceae</taxon>
        <taxon>Planosporangium</taxon>
    </lineage>
</organism>
<dbReference type="InterPro" id="IPR032710">
    <property type="entry name" value="NTF2-like_dom_sf"/>
</dbReference>
<dbReference type="AlphaFoldDB" id="A0A8J3TC06"/>
<keyword evidence="3" id="KW-1185">Reference proteome</keyword>
<name>A0A8J3TC06_9ACTN</name>
<protein>
    <recommendedName>
        <fullName evidence="1">SnoaL-like domain-containing protein</fullName>
    </recommendedName>
</protein>
<dbReference type="Pfam" id="PF12680">
    <property type="entry name" value="SnoaL_2"/>
    <property type="match status" value="1"/>
</dbReference>
<dbReference type="SUPFAM" id="SSF54427">
    <property type="entry name" value="NTF2-like"/>
    <property type="match status" value="1"/>
</dbReference>
<evidence type="ECO:0000313" key="2">
    <source>
        <dbReference type="EMBL" id="GII23918.1"/>
    </source>
</evidence>
<dbReference type="Gene3D" id="3.10.450.50">
    <property type="match status" value="1"/>
</dbReference>
<dbReference type="InterPro" id="IPR037401">
    <property type="entry name" value="SnoaL-like"/>
</dbReference>
<gene>
    <name evidence="2" type="ORF">Pme01_35150</name>
</gene>
<evidence type="ECO:0000259" key="1">
    <source>
        <dbReference type="Pfam" id="PF12680"/>
    </source>
</evidence>
<sequence length="134" mass="14942">MGAAAREVFDRMRQQWFGRPGPLTGDDLADDVIIEAPFAAPGRPTRIEGRQRFLEFANPQRATLPVHLDDCRTVAIHDTTDPDTIIVEYELTGTSTRTNEQSTVAFIAVLTVRNGKVALWREYQNTLAMLQALG</sequence>
<reference evidence="2" key="1">
    <citation type="submission" date="2021-01" db="EMBL/GenBank/DDBJ databases">
        <title>Whole genome shotgun sequence of Planosporangium mesophilum NBRC 109066.</title>
        <authorList>
            <person name="Komaki H."/>
            <person name="Tamura T."/>
        </authorList>
    </citation>
    <scope>NUCLEOTIDE SEQUENCE</scope>
    <source>
        <strain evidence="2">NBRC 109066</strain>
    </source>
</reference>
<dbReference type="EMBL" id="BOON01000032">
    <property type="protein sequence ID" value="GII23918.1"/>
    <property type="molecule type" value="Genomic_DNA"/>
</dbReference>
<proteinExistence type="predicted"/>
<feature type="domain" description="SnoaL-like" evidence="1">
    <location>
        <begin position="28"/>
        <end position="119"/>
    </location>
</feature>
<comment type="caution">
    <text evidence="2">The sequence shown here is derived from an EMBL/GenBank/DDBJ whole genome shotgun (WGS) entry which is preliminary data.</text>
</comment>
<accession>A0A8J3TC06</accession>
<dbReference type="Proteomes" id="UP000599074">
    <property type="component" value="Unassembled WGS sequence"/>
</dbReference>